<proteinExistence type="predicted"/>
<sequence>MTSTKDPVPLVLAVTTSGLLVLFIIWRMIHRSRRRQHHSPLDVGNRTFAENIHRRKQDLHRYIDTLQRKLNARKTQLQMHEEVEQILTTRAAMESNVCPDGSIPLDDEDDEMWSAIMKRGKEMYRDAWEASKNGELSLKEQMQLHKTELLASSTPREAPDKKLHKTIERQNKATLHAHEQMTARMNDPRHQRAAVLPIVHSQWKSERKRGGYSMESIAPSMPIVTPAVSGESWSRGNFGEKTVPKTTVPTLNLAALKHMDS</sequence>
<gene>
    <name evidence="2" type="ORF">THRCLA_01006</name>
</gene>
<evidence type="ECO:0000313" key="2">
    <source>
        <dbReference type="EMBL" id="OQS06973.1"/>
    </source>
</evidence>
<name>A0A1W0A9K4_9STRA</name>
<keyword evidence="1" id="KW-1133">Transmembrane helix</keyword>
<evidence type="ECO:0000256" key="1">
    <source>
        <dbReference type="SAM" id="Phobius"/>
    </source>
</evidence>
<protein>
    <submittedName>
        <fullName evidence="2">Uncharacterized protein</fullName>
    </submittedName>
</protein>
<feature type="transmembrane region" description="Helical" evidence="1">
    <location>
        <begin position="12"/>
        <end position="29"/>
    </location>
</feature>
<comment type="caution">
    <text evidence="2">The sequence shown here is derived from an EMBL/GenBank/DDBJ whole genome shotgun (WGS) entry which is preliminary data.</text>
</comment>
<keyword evidence="1" id="KW-0812">Transmembrane</keyword>
<organism evidence="2 3">
    <name type="scientific">Thraustotheca clavata</name>
    <dbReference type="NCBI Taxonomy" id="74557"/>
    <lineage>
        <taxon>Eukaryota</taxon>
        <taxon>Sar</taxon>
        <taxon>Stramenopiles</taxon>
        <taxon>Oomycota</taxon>
        <taxon>Saprolegniomycetes</taxon>
        <taxon>Saprolegniales</taxon>
        <taxon>Achlyaceae</taxon>
        <taxon>Thraustotheca</taxon>
    </lineage>
</organism>
<dbReference type="Proteomes" id="UP000243217">
    <property type="component" value="Unassembled WGS sequence"/>
</dbReference>
<accession>A0A1W0A9K4</accession>
<keyword evidence="1" id="KW-0472">Membrane</keyword>
<dbReference type="EMBL" id="JNBS01000287">
    <property type="protein sequence ID" value="OQS06973.1"/>
    <property type="molecule type" value="Genomic_DNA"/>
</dbReference>
<keyword evidence="3" id="KW-1185">Reference proteome</keyword>
<dbReference type="AlphaFoldDB" id="A0A1W0A9K4"/>
<dbReference type="OrthoDB" id="78983at2759"/>
<evidence type="ECO:0000313" key="3">
    <source>
        <dbReference type="Proteomes" id="UP000243217"/>
    </source>
</evidence>
<reference evidence="2 3" key="1">
    <citation type="journal article" date="2014" name="Genome Biol. Evol.">
        <title>The secreted proteins of Achlya hypogyna and Thraustotheca clavata identify the ancestral oomycete secretome and reveal gene acquisitions by horizontal gene transfer.</title>
        <authorList>
            <person name="Misner I."/>
            <person name="Blouin N."/>
            <person name="Leonard G."/>
            <person name="Richards T.A."/>
            <person name="Lane C.E."/>
        </authorList>
    </citation>
    <scope>NUCLEOTIDE SEQUENCE [LARGE SCALE GENOMIC DNA]</scope>
    <source>
        <strain evidence="2 3">ATCC 34112</strain>
    </source>
</reference>